<dbReference type="InterPro" id="IPR000172">
    <property type="entry name" value="GMC_OxRdtase_N"/>
</dbReference>
<evidence type="ECO:0000256" key="4">
    <source>
        <dbReference type="RuleBase" id="RU003968"/>
    </source>
</evidence>
<keyword evidence="3 4" id="KW-0274">FAD</keyword>
<dbReference type="Pfam" id="PF05199">
    <property type="entry name" value="GMC_oxred_C"/>
    <property type="match status" value="1"/>
</dbReference>
<dbReference type="InterPro" id="IPR012132">
    <property type="entry name" value="GMC_OxRdtase"/>
</dbReference>
<evidence type="ECO:0000256" key="3">
    <source>
        <dbReference type="PIRSR" id="PIRSR000137-2"/>
    </source>
</evidence>
<dbReference type="Pfam" id="PF00732">
    <property type="entry name" value="GMC_oxred_N"/>
    <property type="match status" value="1"/>
</dbReference>
<keyword evidence="5" id="KW-0732">Signal</keyword>
<dbReference type="Gene3D" id="3.30.560.10">
    <property type="entry name" value="Glucose Oxidase, domain 3"/>
    <property type="match status" value="1"/>
</dbReference>
<feature type="domain" description="Glucose-methanol-choline oxidoreductase N-terminal" evidence="6">
    <location>
        <begin position="115"/>
        <end position="138"/>
    </location>
</feature>
<organism evidence="8 9">
    <name type="scientific">Hortaea werneckii</name>
    <name type="common">Black yeast</name>
    <name type="synonym">Cladosporium werneckii</name>
    <dbReference type="NCBI Taxonomy" id="91943"/>
    <lineage>
        <taxon>Eukaryota</taxon>
        <taxon>Fungi</taxon>
        <taxon>Dikarya</taxon>
        <taxon>Ascomycota</taxon>
        <taxon>Pezizomycotina</taxon>
        <taxon>Dothideomycetes</taxon>
        <taxon>Dothideomycetidae</taxon>
        <taxon>Mycosphaerellales</taxon>
        <taxon>Teratosphaeriaceae</taxon>
        <taxon>Hortaea</taxon>
    </lineage>
</organism>
<protein>
    <recommendedName>
        <fullName evidence="6 7">Glucose-methanol-choline oxidoreductase N-terminal domain-containing protein</fullName>
    </recommendedName>
</protein>
<dbReference type="GO" id="GO:0016614">
    <property type="term" value="F:oxidoreductase activity, acting on CH-OH group of donors"/>
    <property type="evidence" value="ECO:0007669"/>
    <property type="project" value="InterPro"/>
</dbReference>
<dbReference type="GO" id="GO:0050660">
    <property type="term" value="F:flavin adenine dinucleotide binding"/>
    <property type="evidence" value="ECO:0007669"/>
    <property type="project" value="InterPro"/>
</dbReference>
<feature type="signal peptide" evidence="5">
    <location>
        <begin position="1"/>
        <end position="24"/>
    </location>
</feature>
<comment type="similarity">
    <text evidence="1 4">Belongs to the GMC oxidoreductase family.</text>
</comment>
<accession>A0A3M6YHC4</accession>
<keyword evidence="4" id="KW-0285">Flavoprotein</keyword>
<evidence type="ECO:0000313" key="9">
    <source>
        <dbReference type="Proteomes" id="UP000282582"/>
    </source>
</evidence>
<dbReference type="VEuPathDB" id="FungiDB:BTJ68_15507"/>
<evidence type="ECO:0000313" key="8">
    <source>
        <dbReference type="EMBL" id="RMY02428.1"/>
    </source>
</evidence>
<dbReference type="Proteomes" id="UP000282582">
    <property type="component" value="Unassembled WGS sequence"/>
</dbReference>
<feature type="active site" description="Proton donor" evidence="2">
    <location>
        <position position="551"/>
    </location>
</feature>
<feature type="binding site" evidence="3">
    <location>
        <begin position="595"/>
        <end position="596"/>
    </location>
    <ligand>
        <name>FAD</name>
        <dbReference type="ChEBI" id="CHEBI:57692"/>
    </ligand>
</feature>
<evidence type="ECO:0000256" key="2">
    <source>
        <dbReference type="PIRSR" id="PIRSR000137-1"/>
    </source>
</evidence>
<evidence type="ECO:0000259" key="7">
    <source>
        <dbReference type="PROSITE" id="PS00624"/>
    </source>
</evidence>
<dbReference type="PROSITE" id="PS00623">
    <property type="entry name" value="GMC_OXRED_1"/>
    <property type="match status" value="1"/>
</dbReference>
<evidence type="ECO:0000256" key="1">
    <source>
        <dbReference type="ARBA" id="ARBA00010790"/>
    </source>
</evidence>
<dbReference type="AlphaFoldDB" id="A0A3M6YHC4"/>
<feature type="active site" description="Proton acceptor" evidence="2">
    <location>
        <position position="594"/>
    </location>
</feature>
<name>A0A3M6YHC4_HORWE</name>
<dbReference type="GO" id="GO:0044550">
    <property type="term" value="P:secondary metabolite biosynthetic process"/>
    <property type="evidence" value="ECO:0007669"/>
    <property type="project" value="TreeGrafter"/>
</dbReference>
<dbReference type="PANTHER" id="PTHR11552:SF115">
    <property type="entry name" value="DEHYDROGENASE XPTC-RELATED"/>
    <property type="match status" value="1"/>
</dbReference>
<dbReference type="InterPro" id="IPR007867">
    <property type="entry name" value="GMC_OxRtase_C"/>
</dbReference>
<comment type="cofactor">
    <cofactor evidence="3">
        <name>FAD</name>
        <dbReference type="ChEBI" id="CHEBI:57692"/>
    </cofactor>
</comment>
<proteinExistence type="inferred from homology"/>
<comment type="caution">
    <text evidence="8">The sequence shown here is derived from an EMBL/GenBank/DDBJ whole genome shotgun (WGS) entry which is preliminary data.</text>
</comment>
<gene>
    <name evidence="8" type="ORF">D0868_07965</name>
</gene>
<feature type="chain" id="PRO_5018313253" description="Glucose-methanol-choline oxidoreductase N-terminal domain-containing protein" evidence="5">
    <location>
        <begin position="25"/>
        <end position="628"/>
    </location>
</feature>
<feature type="binding site" evidence="3">
    <location>
        <position position="117"/>
    </location>
    <ligand>
        <name>FAD</name>
        <dbReference type="ChEBI" id="CHEBI:57692"/>
    </ligand>
</feature>
<evidence type="ECO:0000256" key="5">
    <source>
        <dbReference type="SAM" id="SignalP"/>
    </source>
</evidence>
<dbReference type="PANTHER" id="PTHR11552">
    <property type="entry name" value="GLUCOSE-METHANOL-CHOLINE GMC OXIDOREDUCTASE"/>
    <property type="match status" value="1"/>
</dbReference>
<dbReference type="PROSITE" id="PS00624">
    <property type="entry name" value="GMC_OXRED_2"/>
    <property type="match status" value="1"/>
</dbReference>
<sequence>MSFLHFAWGAFLLPLVQQAAPVEAVPTKGSCAATSSYDFIVIGGGTAGNTVAARLSQQMPNSTILVLEAGPSAPDEERIVIPGLKGSTLGTKYDWNFTSIPQPQLNDRIITQSRGKVLGGTSAINLMIWDRGSAPEYDGWDQLGNPGWGWENMNAAMKHAENFSSYDRADYTGTTGFGTEGPINAVVNKYIPVHQDTWLPTFANLGVEQNTAWLGGNNVGAAYHSSTIDPSNFTRSYSAVEYLPRAGQNLKVMTNTEVAKVNLQKRGDKFVATGVTLVEGGKTNARKEVILSGGTLKSPPILEQSGIGGCSILEDAGIAQLIDLPGVGDNLQDHPRIQAAYQLKDNYTSFDRLKYDSGYAAAQRKLWEAGELSAYNYAASAYSYQPWQSIVGEREGELVEAAKRVVGDLDNVVDNKKLEWLTDPVLSSSVAEAELLLSDGYSGLKGYPKVGDPLYGKGFTTIFAALMHPLARGYVHVNSTDPAGKPIYNPAYASNEYDLKALVELSKYIRRIATTPPFSDVWVDEYEPGLDVNTDEEWEAFVKNNVNTFYHPVGTCAMLPREDGGVVDSNLTVYGTTNLRVVDASVIPVLVSAHPQTGIYGIAERAAEIISGRWCSLSKKTCVPFQKR</sequence>
<evidence type="ECO:0000259" key="6">
    <source>
        <dbReference type="PROSITE" id="PS00623"/>
    </source>
</evidence>
<feature type="binding site" evidence="3">
    <location>
        <position position="121"/>
    </location>
    <ligand>
        <name>FAD</name>
        <dbReference type="ChEBI" id="CHEBI:57692"/>
    </ligand>
</feature>
<feature type="binding site" evidence="3">
    <location>
        <position position="258"/>
    </location>
    <ligand>
        <name>FAD</name>
        <dbReference type="ChEBI" id="CHEBI:57692"/>
    </ligand>
</feature>
<dbReference type="PIRSF" id="PIRSF000137">
    <property type="entry name" value="Alcohol_oxidase"/>
    <property type="match status" value="1"/>
</dbReference>
<dbReference type="SUPFAM" id="SSF51905">
    <property type="entry name" value="FAD/NAD(P)-binding domain"/>
    <property type="match status" value="1"/>
</dbReference>
<dbReference type="Gene3D" id="3.50.50.60">
    <property type="entry name" value="FAD/NAD(P)-binding domain"/>
    <property type="match status" value="1"/>
</dbReference>
<feature type="domain" description="Glucose-methanol-choline oxidoreductase N-terminal" evidence="7">
    <location>
        <begin position="294"/>
        <end position="308"/>
    </location>
</feature>
<dbReference type="InterPro" id="IPR036188">
    <property type="entry name" value="FAD/NAD-bd_sf"/>
</dbReference>
<dbReference type="EMBL" id="QWIK01000682">
    <property type="protein sequence ID" value="RMY02428.1"/>
    <property type="molecule type" value="Genomic_DNA"/>
</dbReference>
<dbReference type="SUPFAM" id="SSF54373">
    <property type="entry name" value="FAD-linked reductases, C-terminal domain"/>
    <property type="match status" value="1"/>
</dbReference>
<reference evidence="8 9" key="1">
    <citation type="journal article" date="2018" name="BMC Genomics">
        <title>Genomic evidence for intraspecific hybridization in a clonal and extremely halotolerant yeast.</title>
        <authorList>
            <person name="Gostincar C."/>
            <person name="Stajich J.E."/>
            <person name="Zupancic J."/>
            <person name="Zalar P."/>
            <person name="Gunde-Cimerman N."/>
        </authorList>
    </citation>
    <scope>NUCLEOTIDE SEQUENCE [LARGE SCALE GENOMIC DNA]</scope>
    <source>
        <strain evidence="8 9">EXF-6654</strain>
    </source>
</reference>